<keyword evidence="2" id="KW-1133">Transmembrane helix</keyword>
<keyword evidence="2" id="KW-0812">Transmembrane</keyword>
<keyword evidence="2" id="KW-0472">Membrane</keyword>
<feature type="region of interest" description="Disordered" evidence="1">
    <location>
        <begin position="125"/>
        <end position="148"/>
    </location>
</feature>
<dbReference type="SUPFAM" id="SSF53300">
    <property type="entry name" value="vWA-like"/>
    <property type="match status" value="1"/>
</dbReference>
<dbReference type="InterPro" id="IPR036465">
    <property type="entry name" value="vWFA_dom_sf"/>
</dbReference>
<sequence length="465" mass="51415">MQHKPIEQPRTASWLTQAITTSNIFLVLILIMSFIFPPLRPCSLLPRLPLGYEQLDSEWENRAMIFSCRVVSLSRRWFGLFGKPVPTIYCTPSSCTDHKTRNDNAGIAAPTDSSPCQCPDCSDRSSALSQPRAETEALDDSQGSGSRHVVEITSKLTAKYTAAEITRKSAPEETADQEMFQYWVTHSGSGLVDEIANKLGTEKKDIKIDTAKEALTSLKPPPPPSDTVQGYNPWLDKSRPKMIEEYLSVFEVLFVVDDSGSMEGERWTETRDALETIAEKAFEINVDTVSLRFLNDATYVRGLKASACGKNNLTSLFDGMTPEGWTPLGRALKAVFNEHLNRIDTAVEKGEEEYSRIPPLDIIVLTDGVPTDEGEDEPANVITNTVKRLNDNHYHPNTMGVQIVQIANVEEAKQVLKDLALGDNGRVVDTVPYAGIVDSEKLLRILLGGVHPNIRAQLPVAMLAT</sequence>
<dbReference type="Pfam" id="PF00092">
    <property type="entry name" value="VWA"/>
    <property type="match status" value="1"/>
</dbReference>
<dbReference type="Gene3D" id="3.40.50.410">
    <property type="entry name" value="von Willebrand factor, type A domain"/>
    <property type="match status" value="1"/>
</dbReference>
<dbReference type="InterPro" id="IPR002035">
    <property type="entry name" value="VWF_A"/>
</dbReference>
<dbReference type="PROSITE" id="PS50234">
    <property type="entry name" value="VWFA"/>
    <property type="match status" value="1"/>
</dbReference>
<evidence type="ECO:0000259" key="3">
    <source>
        <dbReference type="PROSITE" id="PS50234"/>
    </source>
</evidence>
<feature type="domain" description="VWFA" evidence="3">
    <location>
        <begin position="251"/>
        <end position="450"/>
    </location>
</feature>
<dbReference type="AlphaFoldDB" id="A0A0C2WX14"/>
<dbReference type="Proteomes" id="UP000054549">
    <property type="component" value="Unassembled WGS sequence"/>
</dbReference>
<protein>
    <recommendedName>
        <fullName evidence="3">VWFA domain-containing protein</fullName>
    </recommendedName>
</protein>
<dbReference type="HOGENOM" id="CLU_039182_0_0_1"/>
<organism evidence="4 5">
    <name type="scientific">Amanita muscaria (strain Koide BX008)</name>
    <dbReference type="NCBI Taxonomy" id="946122"/>
    <lineage>
        <taxon>Eukaryota</taxon>
        <taxon>Fungi</taxon>
        <taxon>Dikarya</taxon>
        <taxon>Basidiomycota</taxon>
        <taxon>Agaricomycotina</taxon>
        <taxon>Agaricomycetes</taxon>
        <taxon>Agaricomycetidae</taxon>
        <taxon>Agaricales</taxon>
        <taxon>Pluteineae</taxon>
        <taxon>Amanitaceae</taxon>
        <taxon>Amanita</taxon>
    </lineage>
</organism>
<dbReference type="PANTHER" id="PTHR34706">
    <property type="entry name" value="SLR1338 PROTEIN"/>
    <property type="match status" value="1"/>
</dbReference>
<evidence type="ECO:0000256" key="2">
    <source>
        <dbReference type="SAM" id="Phobius"/>
    </source>
</evidence>
<reference evidence="4 5" key="1">
    <citation type="submission" date="2014-04" db="EMBL/GenBank/DDBJ databases">
        <title>Evolutionary Origins and Diversification of the Mycorrhizal Mutualists.</title>
        <authorList>
            <consortium name="DOE Joint Genome Institute"/>
            <consortium name="Mycorrhizal Genomics Consortium"/>
            <person name="Kohler A."/>
            <person name="Kuo A."/>
            <person name="Nagy L.G."/>
            <person name="Floudas D."/>
            <person name="Copeland A."/>
            <person name="Barry K.W."/>
            <person name="Cichocki N."/>
            <person name="Veneault-Fourrey C."/>
            <person name="LaButti K."/>
            <person name="Lindquist E.A."/>
            <person name="Lipzen A."/>
            <person name="Lundell T."/>
            <person name="Morin E."/>
            <person name="Murat C."/>
            <person name="Riley R."/>
            <person name="Ohm R."/>
            <person name="Sun H."/>
            <person name="Tunlid A."/>
            <person name="Henrissat B."/>
            <person name="Grigoriev I.V."/>
            <person name="Hibbett D.S."/>
            <person name="Martin F."/>
        </authorList>
    </citation>
    <scope>NUCLEOTIDE SEQUENCE [LARGE SCALE GENOMIC DNA]</scope>
    <source>
        <strain evidence="4 5">Koide BX008</strain>
    </source>
</reference>
<dbReference type="PANTHER" id="PTHR34706:SF1">
    <property type="entry name" value="VWFA DOMAIN-CONTAINING PROTEIN"/>
    <property type="match status" value="1"/>
</dbReference>
<evidence type="ECO:0000313" key="5">
    <source>
        <dbReference type="Proteomes" id="UP000054549"/>
    </source>
</evidence>
<evidence type="ECO:0000313" key="4">
    <source>
        <dbReference type="EMBL" id="KIL66347.1"/>
    </source>
</evidence>
<dbReference type="EMBL" id="KN818236">
    <property type="protein sequence ID" value="KIL66347.1"/>
    <property type="molecule type" value="Genomic_DNA"/>
</dbReference>
<dbReference type="OrthoDB" id="2142040at2759"/>
<gene>
    <name evidence="4" type="ORF">M378DRAFT_10069</name>
</gene>
<evidence type="ECO:0000256" key="1">
    <source>
        <dbReference type="SAM" id="MobiDB-lite"/>
    </source>
</evidence>
<keyword evidence="5" id="KW-1185">Reference proteome</keyword>
<dbReference type="STRING" id="946122.A0A0C2WX14"/>
<dbReference type="SMART" id="SM00327">
    <property type="entry name" value="VWA"/>
    <property type="match status" value="1"/>
</dbReference>
<dbReference type="InParanoid" id="A0A0C2WX14"/>
<proteinExistence type="predicted"/>
<name>A0A0C2WX14_AMAMK</name>
<feature type="transmembrane region" description="Helical" evidence="2">
    <location>
        <begin position="12"/>
        <end position="36"/>
    </location>
</feature>
<accession>A0A0C2WX14</accession>